<dbReference type="AlphaFoldDB" id="A0A5C3NZV1"/>
<evidence type="ECO:0000313" key="1">
    <source>
        <dbReference type="EMBL" id="TFK82791.1"/>
    </source>
</evidence>
<gene>
    <name evidence="1" type="ORF">K466DRAFT_499650</name>
</gene>
<evidence type="ECO:0000313" key="2">
    <source>
        <dbReference type="Proteomes" id="UP000308197"/>
    </source>
</evidence>
<keyword evidence="2" id="KW-1185">Reference proteome</keyword>
<dbReference type="InParanoid" id="A0A5C3NZV1"/>
<protein>
    <submittedName>
        <fullName evidence="1">Uncharacterized protein</fullName>
    </submittedName>
</protein>
<dbReference type="Proteomes" id="UP000308197">
    <property type="component" value="Unassembled WGS sequence"/>
</dbReference>
<accession>A0A5C3NZV1</accession>
<sequence length="283" mass="30532">IDFPGLMELQSRTLDQLLAHSTTGTQLAIGVKKAELAVKDLGVIVKTSNLTSKDELAGALQEFAQDAKVTGRDLQQLSAKLFSTVDRVLAFDEYALRSIAAAQSKGLDARATATDMFQNGMTVLSTEVTRVIVEATTVASKLDTLEEKLYMIRMLCEQELVVTRDAVGDLLSELWTLIGGNRAKLQALSEQVEVLRNVDWYRSLSVAHVVATTETLLGVEAELSALREKLTGPDCASDIIPLEVHLASIERSARRISAGKLKAHGELGFKGDASAAPYLYGAA</sequence>
<dbReference type="STRING" id="1314778.A0A5C3NZV1"/>
<name>A0A5C3NZV1_9APHY</name>
<dbReference type="EMBL" id="ML211450">
    <property type="protein sequence ID" value="TFK82791.1"/>
    <property type="molecule type" value="Genomic_DNA"/>
</dbReference>
<feature type="non-terminal residue" evidence="1">
    <location>
        <position position="1"/>
    </location>
</feature>
<reference evidence="1 2" key="1">
    <citation type="journal article" date="2019" name="Nat. Ecol. Evol.">
        <title>Megaphylogeny resolves global patterns of mushroom evolution.</title>
        <authorList>
            <person name="Varga T."/>
            <person name="Krizsan K."/>
            <person name="Foldi C."/>
            <person name="Dima B."/>
            <person name="Sanchez-Garcia M."/>
            <person name="Sanchez-Ramirez S."/>
            <person name="Szollosi G.J."/>
            <person name="Szarkandi J.G."/>
            <person name="Papp V."/>
            <person name="Albert L."/>
            <person name="Andreopoulos W."/>
            <person name="Angelini C."/>
            <person name="Antonin V."/>
            <person name="Barry K.W."/>
            <person name="Bougher N.L."/>
            <person name="Buchanan P."/>
            <person name="Buyck B."/>
            <person name="Bense V."/>
            <person name="Catcheside P."/>
            <person name="Chovatia M."/>
            <person name="Cooper J."/>
            <person name="Damon W."/>
            <person name="Desjardin D."/>
            <person name="Finy P."/>
            <person name="Geml J."/>
            <person name="Haridas S."/>
            <person name="Hughes K."/>
            <person name="Justo A."/>
            <person name="Karasinski D."/>
            <person name="Kautmanova I."/>
            <person name="Kiss B."/>
            <person name="Kocsube S."/>
            <person name="Kotiranta H."/>
            <person name="LaButti K.M."/>
            <person name="Lechner B.E."/>
            <person name="Liimatainen K."/>
            <person name="Lipzen A."/>
            <person name="Lukacs Z."/>
            <person name="Mihaltcheva S."/>
            <person name="Morgado L.N."/>
            <person name="Niskanen T."/>
            <person name="Noordeloos M.E."/>
            <person name="Ohm R.A."/>
            <person name="Ortiz-Santana B."/>
            <person name="Ovrebo C."/>
            <person name="Racz N."/>
            <person name="Riley R."/>
            <person name="Savchenko A."/>
            <person name="Shiryaev A."/>
            <person name="Soop K."/>
            <person name="Spirin V."/>
            <person name="Szebenyi C."/>
            <person name="Tomsovsky M."/>
            <person name="Tulloss R.E."/>
            <person name="Uehling J."/>
            <person name="Grigoriev I.V."/>
            <person name="Vagvolgyi C."/>
            <person name="Papp T."/>
            <person name="Martin F.M."/>
            <person name="Miettinen O."/>
            <person name="Hibbett D.S."/>
            <person name="Nagy L.G."/>
        </authorList>
    </citation>
    <scope>NUCLEOTIDE SEQUENCE [LARGE SCALE GENOMIC DNA]</scope>
    <source>
        <strain evidence="1 2">HHB13444</strain>
    </source>
</reference>
<organism evidence="1 2">
    <name type="scientific">Polyporus arcularius HHB13444</name>
    <dbReference type="NCBI Taxonomy" id="1314778"/>
    <lineage>
        <taxon>Eukaryota</taxon>
        <taxon>Fungi</taxon>
        <taxon>Dikarya</taxon>
        <taxon>Basidiomycota</taxon>
        <taxon>Agaricomycotina</taxon>
        <taxon>Agaricomycetes</taxon>
        <taxon>Polyporales</taxon>
        <taxon>Polyporaceae</taxon>
        <taxon>Polyporus</taxon>
    </lineage>
</organism>
<proteinExistence type="predicted"/>